<organism evidence="8 9">
    <name type="scientific">Novosphingobium flavum</name>
    <dbReference type="NCBI Taxonomy" id="1778672"/>
    <lineage>
        <taxon>Bacteria</taxon>
        <taxon>Pseudomonadati</taxon>
        <taxon>Pseudomonadota</taxon>
        <taxon>Alphaproteobacteria</taxon>
        <taxon>Sphingomonadales</taxon>
        <taxon>Sphingomonadaceae</taxon>
        <taxon>Novosphingobium</taxon>
    </lineage>
</organism>
<comment type="cofactor">
    <cofactor evidence="2">
        <name>Mg(2+)</name>
        <dbReference type="ChEBI" id="CHEBI:18420"/>
    </cofactor>
</comment>
<name>A0A7X1FSK1_9SPHN</name>
<dbReference type="InterPro" id="IPR000086">
    <property type="entry name" value="NUDIX_hydrolase_dom"/>
</dbReference>
<dbReference type="Pfam" id="PF00293">
    <property type="entry name" value="NUDIX"/>
    <property type="match status" value="1"/>
</dbReference>
<evidence type="ECO:0000256" key="6">
    <source>
        <dbReference type="ARBA" id="ARBA00023211"/>
    </source>
</evidence>
<dbReference type="CDD" id="cd18870">
    <property type="entry name" value="NUDIX_AcylCoAdiphos_Nudt19"/>
    <property type="match status" value="1"/>
</dbReference>
<protein>
    <submittedName>
        <fullName evidence="8">NUDIX domain-containing protein</fullName>
    </submittedName>
</protein>
<accession>A0A7X1FSK1</accession>
<keyword evidence="9" id="KW-1185">Reference proteome</keyword>
<dbReference type="InterPro" id="IPR039121">
    <property type="entry name" value="NUDT19"/>
</dbReference>
<evidence type="ECO:0000256" key="4">
    <source>
        <dbReference type="ARBA" id="ARBA00022801"/>
    </source>
</evidence>
<dbReference type="Gene3D" id="3.90.79.10">
    <property type="entry name" value="Nucleoside Triphosphate Pyrophosphohydrolase"/>
    <property type="match status" value="1"/>
</dbReference>
<evidence type="ECO:0000259" key="7">
    <source>
        <dbReference type="PROSITE" id="PS51462"/>
    </source>
</evidence>
<keyword evidence="3" id="KW-0479">Metal-binding</keyword>
<dbReference type="EMBL" id="JACLAW010000008">
    <property type="protein sequence ID" value="MBC2666175.1"/>
    <property type="molecule type" value="Genomic_DNA"/>
</dbReference>
<dbReference type="SUPFAM" id="SSF55811">
    <property type="entry name" value="Nudix"/>
    <property type="match status" value="1"/>
</dbReference>
<proteinExistence type="predicted"/>
<dbReference type="Proteomes" id="UP000566813">
    <property type="component" value="Unassembled WGS sequence"/>
</dbReference>
<reference evidence="8 9" key="1">
    <citation type="submission" date="2020-08" db="EMBL/GenBank/DDBJ databases">
        <title>The genome sequence of type strain Novosphingobium flavum NBRC 111647.</title>
        <authorList>
            <person name="Liu Y."/>
        </authorList>
    </citation>
    <scope>NUCLEOTIDE SEQUENCE [LARGE SCALE GENOMIC DNA]</scope>
    <source>
        <strain evidence="8 9">NBRC 111647</strain>
    </source>
</reference>
<evidence type="ECO:0000256" key="1">
    <source>
        <dbReference type="ARBA" id="ARBA00001936"/>
    </source>
</evidence>
<gene>
    <name evidence="8" type="ORF">H7F51_11670</name>
</gene>
<comment type="caution">
    <text evidence="8">The sequence shown here is derived from an EMBL/GenBank/DDBJ whole genome shotgun (WGS) entry which is preliminary data.</text>
</comment>
<feature type="domain" description="Nudix hydrolase" evidence="7">
    <location>
        <begin position="12"/>
        <end position="200"/>
    </location>
</feature>
<keyword evidence="5" id="KW-0460">Magnesium</keyword>
<dbReference type="PANTHER" id="PTHR12318:SF0">
    <property type="entry name" value="ACYL-COENZYME A DIPHOSPHATASE NUDT19"/>
    <property type="match status" value="1"/>
</dbReference>
<dbReference type="GO" id="GO:0046872">
    <property type="term" value="F:metal ion binding"/>
    <property type="evidence" value="ECO:0007669"/>
    <property type="project" value="UniProtKB-KW"/>
</dbReference>
<evidence type="ECO:0000256" key="2">
    <source>
        <dbReference type="ARBA" id="ARBA00001946"/>
    </source>
</evidence>
<dbReference type="RefSeq" id="WP_185664472.1">
    <property type="nucleotide sequence ID" value="NZ_JACLAW010000008.1"/>
</dbReference>
<dbReference type="PANTHER" id="PTHR12318">
    <property type="entry name" value="TESTOSTERONE-REGULATED PROTEIN RP2"/>
    <property type="match status" value="1"/>
</dbReference>
<dbReference type="PROSITE" id="PS51462">
    <property type="entry name" value="NUDIX"/>
    <property type="match status" value="1"/>
</dbReference>
<evidence type="ECO:0000313" key="9">
    <source>
        <dbReference type="Proteomes" id="UP000566813"/>
    </source>
</evidence>
<dbReference type="InterPro" id="IPR015797">
    <property type="entry name" value="NUDIX_hydrolase-like_dom_sf"/>
</dbReference>
<dbReference type="GO" id="GO:0016818">
    <property type="term" value="F:hydrolase activity, acting on acid anhydrides, in phosphorus-containing anhydrides"/>
    <property type="evidence" value="ECO:0007669"/>
    <property type="project" value="InterPro"/>
</dbReference>
<dbReference type="AlphaFoldDB" id="A0A7X1FSK1"/>
<evidence type="ECO:0000256" key="3">
    <source>
        <dbReference type="ARBA" id="ARBA00022723"/>
    </source>
</evidence>
<evidence type="ECO:0000313" key="8">
    <source>
        <dbReference type="EMBL" id="MBC2666175.1"/>
    </source>
</evidence>
<comment type="cofactor">
    <cofactor evidence="1">
        <name>Mn(2+)</name>
        <dbReference type="ChEBI" id="CHEBI:29035"/>
    </cofactor>
</comment>
<evidence type="ECO:0000256" key="5">
    <source>
        <dbReference type="ARBA" id="ARBA00022842"/>
    </source>
</evidence>
<keyword evidence="6" id="KW-0464">Manganese</keyword>
<sequence length="260" mass="27971">MSEAPQSDPHPQRIPAATAIVFRRSASGGPAELLLAERAASQRFAPGATVFPGGKVDPADHDLAAQLGSSEADPEDLAARVAAVRETLEETGLLLGVKQTVTAQEVAAARDLLHRESALGKVLAHYGWTLDLNALVPFARWQRPEGRAFDTRFYLADLGTGAVELTIDGTEHSRLCWLSAQEALMQAGRGELSLIFPTLCNLMRLAPHADFAAAASDARMFPPTPISGRQESAEGREWLTIPEGLGYPVTRFPLDDVRRA</sequence>
<keyword evidence="4" id="KW-0378">Hydrolase</keyword>